<accession>C7Q6V6</accession>
<feature type="domain" description="Recombinase zinc beta ribbon" evidence="2">
    <location>
        <begin position="10"/>
        <end position="66"/>
    </location>
</feature>
<name>C7Q6V6_CATAD</name>
<dbReference type="HOGENOM" id="CLU_2192286_0_0_11"/>
<feature type="region of interest" description="Disordered" evidence="1">
    <location>
        <begin position="89"/>
        <end position="108"/>
    </location>
</feature>
<dbReference type="EMBL" id="CP001700">
    <property type="protein sequence ID" value="ACU75969.1"/>
    <property type="molecule type" value="Genomic_DNA"/>
</dbReference>
<feature type="compositionally biased region" description="Polar residues" evidence="1">
    <location>
        <begin position="90"/>
        <end position="99"/>
    </location>
</feature>
<keyword evidence="4" id="KW-1185">Reference proteome</keyword>
<dbReference type="InParanoid" id="C7Q6V6"/>
<organism evidence="3 4">
    <name type="scientific">Catenulispora acidiphila (strain DSM 44928 / JCM 14897 / NBRC 102108 / NRRL B-24433 / ID139908)</name>
    <dbReference type="NCBI Taxonomy" id="479433"/>
    <lineage>
        <taxon>Bacteria</taxon>
        <taxon>Bacillati</taxon>
        <taxon>Actinomycetota</taxon>
        <taxon>Actinomycetes</taxon>
        <taxon>Catenulisporales</taxon>
        <taxon>Catenulisporaceae</taxon>
        <taxon>Catenulispora</taxon>
    </lineage>
</organism>
<dbReference type="AlphaFoldDB" id="C7Q6V6"/>
<dbReference type="Proteomes" id="UP000000851">
    <property type="component" value="Chromosome"/>
</dbReference>
<dbReference type="OrthoDB" id="3217513at2"/>
<gene>
    <name evidence="3" type="ordered locus">Caci_7140</name>
</gene>
<evidence type="ECO:0000259" key="2">
    <source>
        <dbReference type="Pfam" id="PF13408"/>
    </source>
</evidence>
<dbReference type="KEGG" id="cai:Caci_7140"/>
<reference evidence="3 4" key="1">
    <citation type="journal article" date="2009" name="Stand. Genomic Sci.">
        <title>Complete genome sequence of Catenulispora acidiphila type strain (ID 139908).</title>
        <authorList>
            <person name="Copeland A."/>
            <person name="Lapidus A."/>
            <person name="Glavina Del Rio T."/>
            <person name="Nolan M."/>
            <person name="Lucas S."/>
            <person name="Chen F."/>
            <person name="Tice H."/>
            <person name="Cheng J.F."/>
            <person name="Bruce D."/>
            <person name="Goodwin L."/>
            <person name="Pitluck S."/>
            <person name="Mikhailova N."/>
            <person name="Pati A."/>
            <person name="Ivanova N."/>
            <person name="Mavromatis K."/>
            <person name="Chen A."/>
            <person name="Palaniappan K."/>
            <person name="Chain P."/>
            <person name="Land M."/>
            <person name="Hauser L."/>
            <person name="Chang Y.J."/>
            <person name="Jeffries C.D."/>
            <person name="Chertkov O."/>
            <person name="Brettin T."/>
            <person name="Detter J.C."/>
            <person name="Han C."/>
            <person name="Ali Z."/>
            <person name="Tindall B.J."/>
            <person name="Goker M."/>
            <person name="Bristow J."/>
            <person name="Eisen J.A."/>
            <person name="Markowitz V."/>
            <person name="Hugenholtz P."/>
            <person name="Kyrpides N.C."/>
            <person name="Klenk H.P."/>
        </authorList>
    </citation>
    <scope>NUCLEOTIDE SEQUENCE [LARGE SCALE GENOMIC DNA]</scope>
    <source>
        <strain evidence="4">DSM 44928 / JCM 14897 / NBRC 102108 / NRRL B-24433 / ID139908</strain>
    </source>
</reference>
<proteinExistence type="predicted"/>
<protein>
    <submittedName>
        <fullName evidence="3">Recombinase</fullName>
    </submittedName>
</protein>
<dbReference type="eggNOG" id="COG1961">
    <property type="taxonomic scope" value="Bacteria"/>
</dbReference>
<evidence type="ECO:0000313" key="4">
    <source>
        <dbReference type="Proteomes" id="UP000000851"/>
    </source>
</evidence>
<dbReference type="RefSeq" id="WP_015795697.1">
    <property type="nucleotide sequence ID" value="NC_013131.1"/>
</dbReference>
<dbReference type="InterPro" id="IPR025827">
    <property type="entry name" value="Zn_ribbon_recom_dom"/>
</dbReference>
<evidence type="ECO:0000256" key="1">
    <source>
        <dbReference type="SAM" id="MobiDB-lite"/>
    </source>
</evidence>
<evidence type="ECO:0000313" key="3">
    <source>
        <dbReference type="EMBL" id="ACU75969.1"/>
    </source>
</evidence>
<sequence length="108" mass="12498">MRRRKHHHYLKGSLWCARCSSRVWYVPGKSHTGEQHFYFMCSGRQKHTCDLPYLKIAQVERAVEDNYTTITLSSDLRIRIAAAMRAAVTDSGTTDSLMRTHSRDSSQH</sequence>
<dbReference type="Pfam" id="PF13408">
    <property type="entry name" value="Zn_ribbon_recom"/>
    <property type="match status" value="1"/>
</dbReference>